<keyword evidence="3" id="KW-1185">Reference proteome</keyword>
<reference evidence="2 3" key="1">
    <citation type="journal article" date="2016" name="Mol. Biol. Evol.">
        <title>Comparative Genomics of Early-Diverging Mushroom-Forming Fungi Provides Insights into the Origins of Lignocellulose Decay Capabilities.</title>
        <authorList>
            <person name="Nagy L.G."/>
            <person name="Riley R."/>
            <person name="Tritt A."/>
            <person name="Adam C."/>
            <person name="Daum C."/>
            <person name="Floudas D."/>
            <person name="Sun H."/>
            <person name="Yadav J.S."/>
            <person name="Pangilinan J."/>
            <person name="Larsson K.H."/>
            <person name="Matsuura K."/>
            <person name="Barry K."/>
            <person name="Labutti K."/>
            <person name="Kuo R."/>
            <person name="Ohm R.A."/>
            <person name="Bhattacharya S.S."/>
            <person name="Shirouzu T."/>
            <person name="Yoshinaga Y."/>
            <person name="Martin F.M."/>
            <person name="Grigoriev I.V."/>
            <person name="Hibbett D.S."/>
        </authorList>
    </citation>
    <scope>NUCLEOTIDE SEQUENCE [LARGE SCALE GENOMIC DNA]</scope>
    <source>
        <strain evidence="2 3">HHB9708</strain>
    </source>
</reference>
<evidence type="ECO:0000256" key="1">
    <source>
        <dbReference type="SAM" id="Phobius"/>
    </source>
</evidence>
<evidence type="ECO:0000313" key="2">
    <source>
        <dbReference type="EMBL" id="KZS98230.1"/>
    </source>
</evidence>
<organism evidence="2 3">
    <name type="scientific">Sistotremastrum niveocremeum HHB9708</name>
    <dbReference type="NCBI Taxonomy" id="1314777"/>
    <lineage>
        <taxon>Eukaryota</taxon>
        <taxon>Fungi</taxon>
        <taxon>Dikarya</taxon>
        <taxon>Basidiomycota</taxon>
        <taxon>Agaricomycotina</taxon>
        <taxon>Agaricomycetes</taxon>
        <taxon>Sistotremastrales</taxon>
        <taxon>Sistotremastraceae</taxon>
        <taxon>Sertulicium</taxon>
        <taxon>Sertulicium niveocremeum</taxon>
    </lineage>
</organism>
<keyword evidence="1" id="KW-0472">Membrane</keyword>
<keyword evidence="1" id="KW-0812">Transmembrane</keyword>
<name>A0A164ZYB7_9AGAM</name>
<dbReference type="Proteomes" id="UP000076722">
    <property type="component" value="Unassembled WGS sequence"/>
</dbReference>
<proteinExistence type="predicted"/>
<evidence type="ECO:0000313" key="3">
    <source>
        <dbReference type="Proteomes" id="UP000076722"/>
    </source>
</evidence>
<dbReference type="EMBL" id="KV419395">
    <property type="protein sequence ID" value="KZS98230.1"/>
    <property type="molecule type" value="Genomic_DNA"/>
</dbReference>
<dbReference type="AlphaFoldDB" id="A0A164ZYB7"/>
<feature type="transmembrane region" description="Helical" evidence="1">
    <location>
        <begin position="52"/>
        <end position="70"/>
    </location>
</feature>
<protein>
    <submittedName>
        <fullName evidence="2">Uncharacterized protein</fullName>
    </submittedName>
</protein>
<sequence length="157" mass="17863">MALAPSSHSAIDYEPIKHQYKLLDNEGWYRGVEVLPIPKLRTEDDHLSNFTWGLRFLIAIVIPPLLAFMSDFTDPQHTPYEVIPFTFSRLLMPSGLMQSGLAMGSVEMWYLLSFSTFLLLVVLAHLLRVELVRLHGESQPPPRKGDVPRMPLALFGF</sequence>
<gene>
    <name evidence="2" type="ORF">SISNIDRAFT_135716</name>
</gene>
<feature type="transmembrane region" description="Helical" evidence="1">
    <location>
        <begin position="108"/>
        <end position="127"/>
    </location>
</feature>
<keyword evidence="1" id="KW-1133">Transmembrane helix</keyword>
<accession>A0A164ZYB7</accession>